<dbReference type="InterPro" id="IPR046341">
    <property type="entry name" value="SET_dom_sf"/>
</dbReference>
<dbReference type="WBParaSite" id="PSAMB.scaffold519size48217.g6533.t1">
    <property type="protein sequence ID" value="PSAMB.scaffold519size48217.g6533.t1"/>
    <property type="gene ID" value="PSAMB.scaffold519size48217.g6533"/>
</dbReference>
<evidence type="ECO:0000259" key="5">
    <source>
        <dbReference type="PROSITE" id="PS50865"/>
    </source>
</evidence>
<dbReference type="GO" id="GO:0005634">
    <property type="term" value="C:nucleus"/>
    <property type="evidence" value="ECO:0007669"/>
    <property type="project" value="TreeGrafter"/>
</dbReference>
<dbReference type="Gene3D" id="1.10.220.160">
    <property type="match status" value="1"/>
</dbReference>
<evidence type="ECO:0000256" key="2">
    <source>
        <dbReference type="ARBA" id="ARBA00022771"/>
    </source>
</evidence>
<dbReference type="InterPro" id="IPR002893">
    <property type="entry name" value="Znf_MYND"/>
</dbReference>
<reference evidence="7" key="1">
    <citation type="submission" date="2022-11" db="UniProtKB">
        <authorList>
            <consortium name="WormBaseParasite"/>
        </authorList>
    </citation>
    <scope>IDENTIFICATION</scope>
</reference>
<evidence type="ECO:0000256" key="3">
    <source>
        <dbReference type="ARBA" id="ARBA00022833"/>
    </source>
</evidence>
<dbReference type="InterPro" id="IPR050869">
    <property type="entry name" value="H3K4_H4K5_MeTrfase"/>
</dbReference>
<accession>A0A914WUL5</accession>
<protein>
    <submittedName>
        <fullName evidence="7">MYND-type domain-containing protein</fullName>
    </submittedName>
</protein>
<dbReference type="AlphaFoldDB" id="A0A914WUL5"/>
<dbReference type="InterPro" id="IPR011990">
    <property type="entry name" value="TPR-like_helical_dom_sf"/>
</dbReference>
<dbReference type="Proteomes" id="UP000887566">
    <property type="component" value="Unplaced"/>
</dbReference>
<feature type="domain" description="MYND-type" evidence="5">
    <location>
        <begin position="31"/>
        <end position="71"/>
    </location>
</feature>
<dbReference type="PROSITE" id="PS50865">
    <property type="entry name" value="ZF_MYND_2"/>
    <property type="match status" value="1"/>
</dbReference>
<evidence type="ECO:0000313" key="6">
    <source>
        <dbReference type="Proteomes" id="UP000887566"/>
    </source>
</evidence>
<proteinExistence type="predicted"/>
<sequence length="518" mass="59607">MPPPSSIYDRMKVFEEPFAYLVNNANVETFCSYCLRTPEGSKLSKCGGCDFARYCNKDCQRLAWKDHKPECARLKKSFPNLPLTEVLFLSRLMDRVAFLEKNGDRYGWEKDRKWSELLTHEEEIKEDKPKYAHFEKIYSKTLAYHGEDKMIPKEQFFIIFCKAAINSHSIHTNAGTEVGMALDLGVSQYDHSCRPNCTLIFDGFRACLRPLTPDTNASDAKTSFISYIDVGRSRYQRRRDLKSKWYFDCQCSRCLDTDDDILTAIKCSTPGCDEPLITTEDSEPMYIACPKCKNTTEPDVVAKAQEFMRSLPGRFVFNATQEEVNIVEDLLTKAKSMLHPKNIYFCRLQTAYLQMAGEQDALLVTPETQKQVYENYRLCFPKADRHIGYQLLHLVKSLIEKGEREEATTYAYEAMAIFEVCFGLEHPYYLQTLALWTYLDTKADKTNEELIKLMNFNYNRPVNISQLLKGVQLNDAPTPKGVPSGRHQSAEFADSSMARYATVLPLCYDDPAEFMELQ</sequence>
<dbReference type="PANTHER" id="PTHR12197:SF300">
    <property type="entry name" value="HISTONE-LYSINE N-METHYLTRANSFERASE SET-18"/>
    <property type="match status" value="1"/>
</dbReference>
<dbReference type="Gene3D" id="1.25.40.10">
    <property type="entry name" value="Tetratricopeptide repeat domain"/>
    <property type="match status" value="1"/>
</dbReference>
<dbReference type="Gene3D" id="6.10.140.2220">
    <property type="match status" value="1"/>
</dbReference>
<dbReference type="PROSITE" id="PS01360">
    <property type="entry name" value="ZF_MYND_1"/>
    <property type="match status" value="1"/>
</dbReference>
<evidence type="ECO:0000256" key="4">
    <source>
        <dbReference type="PROSITE-ProRule" id="PRU00134"/>
    </source>
</evidence>
<keyword evidence="6" id="KW-1185">Reference proteome</keyword>
<organism evidence="6 7">
    <name type="scientific">Plectus sambesii</name>
    <dbReference type="NCBI Taxonomy" id="2011161"/>
    <lineage>
        <taxon>Eukaryota</taxon>
        <taxon>Metazoa</taxon>
        <taxon>Ecdysozoa</taxon>
        <taxon>Nematoda</taxon>
        <taxon>Chromadorea</taxon>
        <taxon>Plectida</taxon>
        <taxon>Plectina</taxon>
        <taxon>Plectoidea</taxon>
        <taxon>Plectidae</taxon>
        <taxon>Plectus</taxon>
    </lineage>
</organism>
<evidence type="ECO:0000313" key="7">
    <source>
        <dbReference type="WBParaSite" id="PSAMB.scaffold519size48217.g6533.t1"/>
    </source>
</evidence>
<dbReference type="Gene3D" id="2.170.270.10">
    <property type="entry name" value="SET domain"/>
    <property type="match status" value="1"/>
</dbReference>
<evidence type="ECO:0000256" key="1">
    <source>
        <dbReference type="ARBA" id="ARBA00022723"/>
    </source>
</evidence>
<keyword evidence="1" id="KW-0479">Metal-binding</keyword>
<dbReference type="SUPFAM" id="SSF82199">
    <property type="entry name" value="SET domain"/>
    <property type="match status" value="1"/>
</dbReference>
<keyword evidence="2 4" id="KW-0863">Zinc-finger</keyword>
<dbReference type="PANTHER" id="PTHR12197">
    <property type="entry name" value="HISTONE-LYSINE N-METHYLTRANSFERASE SMYD"/>
    <property type="match status" value="1"/>
</dbReference>
<name>A0A914WUL5_9BILA</name>
<dbReference type="SUPFAM" id="SSF144232">
    <property type="entry name" value="HIT/MYND zinc finger-like"/>
    <property type="match status" value="1"/>
</dbReference>
<dbReference type="Pfam" id="PF01753">
    <property type="entry name" value="zf-MYND"/>
    <property type="match status" value="1"/>
</dbReference>
<keyword evidence="3" id="KW-0862">Zinc</keyword>
<dbReference type="GO" id="GO:0008270">
    <property type="term" value="F:zinc ion binding"/>
    <property type="evidence" value="ECO:0007669"/>
    <property type="project" value="UniProtKB-KW"/>
</dbReference>